<evidence type="ECO:0000256" key="3">
    <source>
        <dbReference type="ARBA" id="ARBA00022692"/>
    </source>
</evidence>
<feature type="transmembrane region" description="Helical" evidence="7">
    <location>
        <begin position="119"/>
        <end position="140"/>
    </location>
</feature>
<evidence type="ECO:0000313" key="9">
    <source>
        <dbReference type="EMBL" id="KAG4418017.1"/>
    </source>
</evidence>
<evidence type="ECO:0000256" key="7">
    <source>
        <dbReference type="SAM" id="Phobius"/>
    </source>
</evidence>
<proteinExistence type="predicted"/>
<dbReference type="PROSITE" id="PS50850">
    <property type="entry name" value="MFS"/>
    <property type="match status" value="1"/>
</dbReference>
<dbReference type="GO" id="GO:0016020">
    <property type="term" value="C:membrane"/>
    <property type="evidence" value="ECO:0007669"/>
    <property type="project" value="UniProtKB-SubCell"/>
</dbReference>
<dbReference type="FunFam" id="1.20.1250.20:FF:000034">
    <property type="entry name" value="MFS general substrate transporter"/>
    <property type="match status" value="1"/>
</dbReference>
<name>A0A8H7W7C4_9HELO</name>
<evidence type="ECO:0000256" key="1">
    <source>
        <dbReference type="ARBA" id="ARBA00004141"/>
    </source>
</evidence>
<dbReference type="PANTHER" id="PTHR43791">
    <property type="entry name" value="PERMEASE-RELATED"/>
    <property type="match status" value="1"/>
</dbReference>
<dbReference type="GO" id="GO:0022857">
    <property type="term" value="F:transmembrane transporter activity"/>
    <property type="evidence" value="ECO:0007669"/>
    <property type="project" value="InterPro"/>
</dbReference>
<feature type="transmembrane region" description="Helical" evidence="7">
    <location>
        <begin position="439"/>
        <end position="459"/>
    </location>
</feature>
<keyword evidence="2" id="KW-0813">Transport</keyword>
<evidence type="ECO:0000256" key="4">
    <source>
        <dbReference type="ARBA" id="ARBA00022989"/>
    </source>
</evidence>
<dbReference type="Pfam" id="PF07690">
    <property type="entry name" value="MFS_1"/>
    <property type="match status" value="1"/>
</dbReference>
<dbReference type="InterPro" id="IPR011701">
    <property type="entry name" value="MFS"/>
</dbReference>
<feature type="transmembrane region" description="Helical" evidence="7">
    <location>
        <begin position="52"/>
        <end position="69"/>
    </location>
</feature>
<evidence type="ECO:0000256" key="2">
    <source>
        <dbReference type="ARBA" id="ARBA00022448"/>
    </source>
</evidence>
<feature type="transmembrane region" description="Helical" evidence="7">
    <location>
        <begin position="405"/>
        <end position="427"/>
    </location>
</feature>
<keyword evidence="4 7" id="KW-1133">Transmembrane helix</keyword>
<dbReference type="InterPro" id="IPR020846">
    <property type="entry name" value="MFS_dom"/>
</dbReference>
<feature type="transmembrane region" description="Helical" evidence="7">
    <location>
        <begin position="322"/>
        <end position="339"/>
    </location>
</feature>
<comment type="subcellular location">
    <subcellularLocation>
        <location evidence="1">Membrane</location>
        <topology evidence="1">Multi-pass membrane protein</topology>
    </subcellularLocation>
</comment>
<dbReference type="Proteomes" id="UP000664132">
    <property type="component" value="Unassembled WGS sequence"/>
</dbReference>
<reference evidence="9" key="1">
    <citation type="submission" date="2021-02" db="EMBL/GenBank/DDBJ databases">
        <title>Genome sequence Cadophora malorum strain M34.</title>
        <authorList>
            <person name="Stefanovic E."/>
            <person name="Vu D."/>
            <person name="Scully C."/>
            <person name="Dijksterhuis J."/>
            <person name="Roader J."/>
            <person name="Houbraken J."/>
        </authorList>
    </citation>
    <scope>NUCLEOTIDE SEQUENCE</scope>
    <source>
        <strain evidence="9">M34</strain>
    </source>
</reference>
<feature type="transmembrane region" description="Helical" evidence="7">
    <location>
        <begin position="346"/>
        <end position="365"/>
    </location>
</feature>
<protein>
    <recommendedName>
        <fullName evidence="8">Major facilitator superfamily (MFS) profile domain-containing protein</fullName>
    </recommendedName>
</protein>
<feature type="transmembrane region" description="Helical" evidence="7">
    <location>
        <begin position="282"/>
        <end position="302"/>
    </location>
</feature>
<organism evidence="9 10">
    <name type="scientific">Cadophora malorum</name>
    <dbReference type="NCBI Taxonomy" id="108018"/>
    <lineage>
        <taxon>Eukaryota</taxon>
        <taxon>Fungi</taxon>
        <taxon>Dikarya</taxon>
        <taxon>Ascomycota</taxon>
        <taxon>Pezizomycotina</taxon>
        <taxon>Leotiomycetes</taxon>
        <taxon>Helotiales</taxon>
        <taxon>Ploettnerulaceae</taxon>
        <taxon>Cadophora</taxon>
    </lineage>
</organism>
<feature type="transmembrane region" description="Helical" evidence="7">
    <location>
        <begin position="146"/>
        <end position="168"/>
    </location>
</feature>
<evidence type="ECO:0000259" key="8">
    <source>
        <dbReference type="PROSITE" id="PS50850"/>
    </source>
</evidence>
<dbReference type="PANTHER" id="PTHR43791:SF57">
    <property type="entry name" value="MAJOR FACILITATOR SUPERFAMILY (MFS) PROFILE DOMAIN-CONTAINING PROTEIN"/>
    <property type="match status" value="1"/>
</dbReference>
<evidence type="ECO:0000256" key="5">
    <source>
        <dbReference type="ARBA" id="ARBA00023136"/>
    </source>
</evidence>
<keyword evidence="3 7" id="KW-0812">Transmembrane</keyword>
<feature type="transmembrane region" description="Helical" evidence="7">
    <location>
        <begin position="371"/>
        <end position="393"/>
    </location>
</feature>
<keyword evidence="10" id="KW-1185">Reference proteome</keyword>
<dbReference type="Gene3D" id="1.20.1250.20">
    <property type="entry name" value="MFS general substrate transporter like domains"/>
    <property type="match status" value="2"/>
</dbReference>
<comment type="caution">
    <text evidence="9">The sequence shown here is derived from an EMBL/GenBank/DDBJ whole genome shotgun (WGS) entry which is preliminary data.</text>
</comment>
<keyword evidence="5 7" id="KW-0472">Membrane</keyword>
<dbReference type="SUPFAM" id="SSF103473">
    <property type="entry name" value="MFS general substrate transporter"/>
    <property type="match status" value="1"/>
</dbReference>
<dbReference type="FunFam" id="1.20.1250.20:FF:000068">
    <property type="entry name" value="MFS general substrate transporter"/>
    <property type="match status" value="1"/>
</dbReference>
<feature type="transmembrane region" description="Helical" evidence="7">
    <location>
        <begin position="213"/>
        <end position="235"/>
    </location>
</feature>
<gene>
    <name evidence="9" type="ORF">IFR04_008837</name>
</gene>
<dbReference type="InterPro" id="IPR036259">
    <property type="entry name" value="MFS_trans_sf"/>
</dbReference>
<feature type="region of interest" description="Disordered" evidence="6">
    <location>
        <begin position="1"/>
        <end position="35"/>
    </location>
</feature>
<dbReference type="OrthoDB" id="2962993at2759"/>
<evidence type="ECO:0000313" key="10">
    <source>
        <dbReference type="Proteomes" id="UP000664132"/>
    </source>
</evidence>
<accession>A0A8H7W7C4</accession>
<feature type="transmembrane region" description="Helical" evidence="7">
    <location>
        <begin position="180"/>
        <end position="201"/>
    </location>
</feature>
<feature type="domain" description="Major facilitator superfamily (MFS) profile" evidence="8">
    <location>
        <begin position="54"/>
        <end position="502"/>
    </location>
</feature>
<feature type="compositionally biased region" description="Polar residues" evidence="6">
    <location>
        <begin position="23"/>
        <end position="32"/>
    </location>
</feature>
<dbReference type="AlphaFoldDB" id="A0A8H7W7C4"/>
<dbReference type="EMBL" id="JAFJYH010000139">
    <property type="protein sequence ID" value="KAG4418017.1"/>
    <property type="molecule type" value="Genomic_DNA"/>
</dbReference>
<evidence type="ECO:0000256" key="6">
    <source>
        <dbReference type="SAM" id="MobiDB-lite"/>
    </source>
</evidence>
<sequence length="502" mass="55543">MISTMQPGGTPDSDSLKPEYNEVESQNTSSQELGPPIFDAAATKRLLRKLDLRLLPFLALLYLLSFLDRTNIGNARLFGLEDDLGMSGIDYNIALAIFFPTYVLAEVPSNMMIKRLSPSLWLTIIMVAWSAVVIGMGFVTNFGGLLATRAILGLAEGGLFPGVSYYITLWYPRHECGFRLALFFSAATAAGAFGGLLAAAIGNMEDVAGRSGWSWIFIIEGLLTIVVAAFAYWIIVDTPDSAKFLNKDEKLEINRRLVHDRSDLADEFDMQYFYDAMKDWKIYVHMLITIGIYTAVYSFSLFLPTIIRNMGYTNVQAQLLSVPPYVLGCIVTIGTGYLADKMKQRAIFMLACSGTAIVGWVMLISTTIPGVQYTGTFLACLGIFPCVPLGVAWNGNNIGGSLKRGVGIAMHVGAGNLGGVLAAFIYLPKDRPEFHQGHGILIGVITMSFCLSTFMRWWLKKENARRDRWAVENNLFPGSYTTEQKRLERAKGDHATFFRYTL</sequence>
<feature type="transmembrane region" description="Helical" evidence="7">
    <location>
        <begin position="89"/>
        <end position="107"/>
    </location>
</feature>